<evidence type="ECO:0000313" key="3">
    <source>
        <dbReference type="RefSeq" id="XP_065673976.1"/>
    </source>
</evidence>
<dbReference type="SMART" id="SM00324">
    <property type="entry name" value="RhoGAP"/>
    <property type="match status" value="1"/>
</dbReference>
<dbReference type="Proteomes" id="UP001652625">
    <property type="component" value="Chromosome 14"/>
</dbReference>
<organism evidence="2 3">
    <name type="scientific">Hydra vulgaris</name>
    <name type="common">Hydra</name>
    <name type="synonym">Hydra attenuata</name>
    <dbReference type="NCBI Taxonomy" id="6087"/>
    <lineage>
        <taxon>Eukaryota</taxon>
        <taxon>Metazoa</taxon>
        <taxon>Cnidaria</taxon>
        <taxon>Hydrozoa</taxon>
        <taxon>Hydroidolina</taxon>
        <taxon>Anthoathecata</taxon>
        <taxon>Aplanulata</taxon>
        <taxon>Hydridae</taxon>
        <taxon>Hydra</taxon>
    </lineage>
</organism>
<protein>
    <submittedName>
        <fullName evidence="3">Active breakpoint cluster region-related protein-like</fullName>
    </submittedName>
</protein>
<dbReference type="RefSeq" id="XP_065673976.1">
    <property type="nucleotide sequence ID" value="XM_065817904.1"/>
</dbReference>
<dbReference type="SUPFAM" id="SSF48350">
    <property type="entry name" value="GTPase activation domain, GAP"/>
    <property type="match status" value="1"/>
</dbReference>
<dbReference type="Pfam" id="PF00620">
    <property type="entry name" value="RhoGAP"/>
    <property type="match status" value="1"/>
</dbReference>
<accession>A0ABM4DHL6</accession>
<dbReference type="PROSITE" id="PS50238">
    <property type="entry name" value="RHOGAP"/>
    <property type="match status" value="1"/>
</dbReference>
<evidence type="ECO:0000259" key="1">
    <source>
        <dbReference type="PROSITE" id="PS50238"/>
    </source>
</evidence>
<evidence type="ECO:0000313" key="2">
    <source>
        <dbReference type="Proteomes" id="UP001652625"/>
    </source>
</evidence>
<dbReference type="GeneID" id="136090927"/>
<name>A0ABM4DHL6_HYDVU</name>
<keyword evidence="2" id="KW-1185">Reference proteome</keyword>
<dbReference type="InterPro" id="IPR052118">
    <property type="entry name" value="Rho-GAP_regulator"/>
</dbReference>
<dbReference type="PANTHER" id="PTHR46150">
    <property type="entry name" value="RHO GTPASE-ACTIVATING PROTEIN 100F"/>
    <property type="match status" value="1"/>
</dbReference>
<dbReference type="InterPro" id="IPR000198">
    <property type="entry name" value="RhoGAP_dom"/>
</dbReference>
<reference evidence="3" key="1">
    <citation type="submission" date="2025-08" db="UniProtKB">
        <authorList>
            <consortium name="RefSeq"/>
        </authorList>
    </citation>
    <scope>IDENTIFICATION</scope>
</reference>
<dbReference type="InterPro" id="IPR008936">
    <property type="entry name" value="Rho_GTPase_activation_prot"/>
</dbReference>
<dbReference type="PANTHER" id="PTHR46150:SF3">
    <property type="entry name" value="RHO GTPASE-ACTIVATING PROTEIN 100F"/>
    <property type="match status" value="1"/>
</dbReference>
<feature type="domain" description="Rho-GAP" evidence="1">
    <location>
        <begin position="190"/>
        <end position="378"/>
    </location>
</feature>
<sequence length="384" mass="44508">MSMKFKLEKNHSRPKQYIIDLLVTQFDPKGFNKVRDSSSFPDINKDVRIYKSDKVDLVQRKYFTRSLNVSLYNITNCQDEGYFSCSIDIDGETKAKTSEKIMKKVLIIAESFEIEINEASSVELNLFLNDVKIDTGKIYLRKLLAYESKAQVLLITDEFGIKLNLSIEFIGIDSFLKRTPSKRFKGLFGFTIAQTLIDDGNTIPLIVRKCVYEIEMRGFSLEGIYRISGNAWKKTVLRAIFEEKNIENDSIDEFDCHVISGVLKDYLRELPEPLIPQNLFFKLYKMSLQGNRSSSYNTALFDIIKNVHYSNRATLIYIMEHLLRVSSRKDENKMNFKNIAVCFGPVMMCPPAETSEILDFKKQVDALEYLLEIWLFNQLLHNKS</sequence>
<proteinExistence type="predicted"/>
<gene>
    <name evidence="3" type="primary">LOC136090927</name>
</gene>
<dbReference type="Gene3D" id="1.10.555.10">
    <property type="entry name" value="Rho GTPase activation protein"/>
    <property type="match status" value="1"/>
</dbReference>